<feature type="signal peptide" evidence="2">
    <location>
        <begin position="1"/>
        <end position="19"/>
    </location>
</feature>
<accession>A0ABT0MJA5</accession>
<dbReference type="Proteomes" id="UP001431217">
    <property type="component" value="Unassembled WGS sequence"/>
</dbReference>
<keyword evidence="4" id="KW-1185">Reference proteome</keyword>
<name>A0ABT0MJA5_9GAMM</name>
<feature type="region of interest" description="Disordered" evidence="1">
    <location>
        <begin position="57"/>
        <end position="108"/>
    </location>
</feature>
<comment type="caution">
    <text evidence="3">The sequence shown here is derived from an EMBL/GenBank/DDBJ whole genome shotgun (WGS) entry which is preliminary data.</text>
</comment>
<reference evidence="3 4" key="1">
    <citation type="submission" date="2022-05" db="EMBL/GenBank/DDBJ databases">
        <title>Luteimonas sp. SX5, whole genome shotgun sequencing project.</title>
        <authorList>
            <person name="Zhao G."/>
            <person name="Shen L."/>
        </authorList>
    </citation>
    <scope>NUCLEOTIDE SEQUENCE [LARGE SCALE GENOMIC DNA]</scope>
    <source>
        <strain evidence="3 4">SX5</strain>
    </source>
</reference>
<sequence>MRTVIAFALLTLTSTGAWTQSVVMYRCTDAQGAVTLQNDVPCPKGSKQVKRVIETAPAPAATSSPVSTPPQTPAPTSATPAMAAAPAGAPIAPAAPKPENAQASAIAERPAPPDLYRCQNYRREIYFSDTDLPPSRCLPLQTTGLDGNPGTGAGAACEMVRDACQRIADADLCQAWQQRLRDAESAVRFGTPEQAADARYEFIRAEKVMRESSCGG</sequence>
<feature type="compositionally biased region" description="Low complexity" evidence="1">
    <location>
        <begin position="74"/>
        <end position="98"/>
    </location>
</feature>
<keyword evidence="2" id="KW-0732">Signal</keyword>
<feature type="chain" id="PRO_5047529040" evidence="2">
    <location>
        <begin position="20"/>
        <end position="216"/>
    </location>
</feature>
<proteinExistence type="predicted"/>
<evidence type="ECO:0000256" key="2">
    <source>
        <dbReference type="SAM" id="SignalP"/>
    </source>
</evidence>
<dbReference type="RefSeq" id="WP_249473821.1">
    <property type="nucleotide sequence ID" value="NZ_JAMBEP010000001.1"/>
</dbReference>
<organism evidence="3 4">
    <name type="scientific">Luteimonas galliterrae</name>
    <dbReference type="NCBI Taxonomy" id="2940486"/>
    <lineage>
        <taxon>Bacteria</taxon>
        <taxon>Pseudomonadati</taxon>
        <taxon>Pseudomonadota</taxon>
        <taxon>Gammaproteobacteria</taxon>
        <taxon>Lysobacterales</taxon>
        <taxon>Lysobacteraceae</taxon>
        <taxon>Luteimonas</taxon>
    </lineage>
</organism>
<protein>
    <submittedName>
        <fullName evidence="3">DUF4124 domain-containing protein</fullName>
    </submittedName>
</protein>
<gene>
    <name evidence="3" type="ORF">M2650_10010</name>
</gene>
<evidence type="ECO:0000256" key="1">
    <source>
        <dbReference type="SAM" id="MobiDB-lite"/>
    </source>
</evidence>
<evidence type="ECO:0000313" key="3">
    <source>
        <dbReference type="EMBL" id="MCL1634962.1"/>
    </source>
</evidence>
<feature type="compositionally biased region" description="Low complexity" evidence="1">
    <location>
        <begin position="57"/>
        <end position="66"/>
    </location>
</feature>
<evidence type="ECO:0000313" key="4">
    <source>
        <dbReference type="Proteomes" id="UP001431217"/>
    </source>
</evidence>
<dbReference type="EMBL" id="JAMBEP010000001">
    <property type="protein sequence ID" value="MCL1634962.1"/>
    <property type="molecule type" value="Genomic_DNA"/>
</dbReference>